<dbReference type="Proteomes" id="UP000800041">
    <property type="component" value="Unassembled WGS sequence"/>
</dbReference>
<dbReference type="EMBL" id="ML977139">
    <property type="protein sequence ID" value="KAF1991338.1"/>
    <property type="molecule type" value="Genomic_DNA"/>
</dbReference>
<evidence type="ECO:0000313" key="1">
    <source>
        <dbReference type="EMBL" id="KAF1991338.1"/>
    </source>
</evidence>
<dbReference type="AlphaFoldDB" id="A0A6G1HEH6"/>
<protein>
    <submittedName>
        <fullName evidence="1">Uncharacterized protein</fullName>
    </submittedName>
</protein>
<evidence type="ECO:0000313" key="2">
    <source>
        <dbReference type="Proteomes" id="UP000800041"/>
    </source>
</evidence>
<reference evidence="1" key="1">
    <citation type="journal article" date="2020" name="Stud. Mycol.">
        <title>101 Dothideomycetes genomes: a test case for predicting lifestyles and emergence of pathogens.</title>
        <authorList>
            <person name="Haridas S."/>
            <person name="Albert R."/>
            <person name="Binder M."/>
            <person name="Bloem J."/>
            <person name="Labutti K."/>
            <person name="Salamov A."/>
            <person name="Andreopoulos B."/>
            <person name="Baker S."/>
            <person name="Barry K."/>
            <person name="Bills G."/>
            <person name="Bluhm B."/>
            <person name="Cannon C."/>
            <person name="Castanera R."/>
            <person name="Culley D."/>
            <person name="Daum C."/>
            <person name="Ezra D."/>
            <person name="Gonzalez J."/>
            <person name="Henrissat B."/>
            <person name="Kuo A."/>
            <person name="Liang C."/>
            <person name="Lipzen A."/>
            <person name="Lutzoni F."/>
            <person name="Magnuson J."/>
            <person name="Mondo S."/>
            <person name="Nolan M."/>
            <person name="Ohm R."/>
            <person name="Pangilinan J."/>
            <person name="Park H.-J."/>
            <person name="Ramirez L."/>
            <person name="Alfaro M."/>
            <person name="Sun H."/>
            <person name="Tritt A."/>
            <person name="Yoshinaga Y."/>
            <person name="Zwiers L.-H."/>
            <person name="Turgeon B."/>
            <person name="Goodwin S."/>
            <person name="Spatafora J."/>
            <person name="Crous P."/>
            <person name="Grigoriev I."/>
        </authorList>
    </citation>
    <scope>NUCLEOTIDE SEQUENCE</scope>
    <source>
        <strain evidence="1">CBS 113979</strain>
    </source>
</reference>
<sequence length="107" mass="12054">MRLVLTFEACFLEGLVWRGGGRCVAGARWRSGVEWRGGGWVTKGDLGWERSGELFLRSDIFAPHRNCNFIFTQPAALLPTPLTILRPFLCPIVLVLLLDTPLKRTLE</sequence>
<accession>A0A6G1HEH6</accession>
<keyword evidence="2" id="KW-1185">Reference proteome</keyword>
<organism evidence="1 2">
    <name type="scientific">Aulographum hederae CBS 113979</name>
    <dbReference type="NCBI Taxonomy" id="1176131"/>
    <lineage>
        <taxon>Eukaryota</taxon>
        <taxon>Fungi</taxon>
        <taxon>Dikarya</taxon>
        <taxon>Ascomycota</taxon>
        <taxon>Pezizomycotina</taxon>
        <taxon>Dothideomycetes</taxon>
        <taxon>Pleosporomycetidae</taxon>
        <taxon>Aulographales</taxon>
        <taxon>Aulographaceae</taxon>
    </lineage>
</organism>
<proteinExistence type="predicted"/>
<name>A0A6G1HEH6_9PEZI</name>
<gene>
    <name evidence="1" type="ORF">K402DRAFT_123316</name>
</gene>